<accession>A0A8B8URR3</accession>
<reference evidence="16" key="4">
    <citation type="submission" date="2025-08" db="UniProtKB">
        <authorList>
            <consortium name="RefSeq"/>
        </authorList>
    </citation>
    <scope>IDENTIFICATION</scope>
    <source>
        <strain evidence="16">CBS432</strain>
    </source>
</reference>
<feature type="compositionally biased region" description="Acidic residues" evidence="14">
    <location>
        <begin position="335"/>
        <end position="355"/>
    </location>
</feature>
<organism evidence="16">
    <name type="scientific">Saccharomyces paradoxus</name>
    <name type="common">Yeast</name>
    <name type="synonym">Saccharomyces douglasii</name>
    <dbReference type="NCBI Taxonomy" id="27291"/>
    <lineage>
        <taxon>Eukaryota</taxon>
        <taxon>Fungi</taxon>
        <taxon>Dikarya</taxon>
        <taxon>Ascomycota</taxon>
        <taxon>Saccharomycotina</taxon>
        <taxon>Saccharomycetes</taxon>
        <taxon>Saccharomycetales</taxon>
        <taxon>Saccharomycetaceae</taxon>
        <taxon>Saccharomyces</taxon>
    </lineage>
</organism>
<evidence type="ECO:0000256" key="4">
    <source>
        <dbReference type="ARBA" id="ARBA00014280"/>
    </source>
</evidence>
<dbReference type="InterPro" id="IPR002483">
    <property type="entry name" value="PWI_dom"/>
</dbReference>
<feature type="region of interest" description="Disordered" evidence="14">
    <location>
        <begin position="323"/>
        <end position="362"/>
    </location>
</feature>
<sequence length="620" mass="71338">MKDIIFVSPRLYLSSQEDWKSVHAKGGYIPILKNDLQRFQDSLKHIVDARNSISGTLLNSNDDATINDSDQKTGSSKDKDSSIADNNATNEGTLSSSRYEELKLFLPISLDQQIHTVSLQGVSSSFSREQIESLLDHCLSLALTETQSNPKLKVEAWSSFSSFLDTQDIFIRLSKVDEDEAFVKILKYCKALFAFTRKLHEDFKIELHLDLNTQEYIRDRTGTVPSVKPEKASKFYSIFKNIEGQTDERNLKKEQLDDSSTQYKVDTNTLSDLPPDALDQLCKDIIEFRTKVVSIEKEKKMKSTYEESRRQRHQMQKVFDQIKKNHSGTKGSANADEEDANIEDEEEEDDAEDDLALEKRREERVLEESNRKYEDMLHRLHSETEPKIKSIKADIISAENYEKHLEKNRSLYLKELLHLANDVHYEHHRSFKEQEERRDEADRAKNGNAKESVPIQLSNGMATSAEKADALTLPEGTVKGENHDADKNVSESSEHVKIKFEFKKAIDHSVESSSEDEGYRESEEPPTKPSEKSAAEDRLPFTADELNTRLAELKESRYVDELVREFLGVYEDELVDYILENIRVNQSKQALLNELRETFDEDGETIADRLWSREEFRLGT</sequence>
<evidence type="ECO:0000256" key="9">
    <source>
        <dbReference type="ARBA" id="ARBA00023054"/>
    </source>
</evidence>
<evidence type="ECO:0000256" key="11">
    <source>
        <dbReference type="ARBA" id="ARBA00023242"/>
    </source>
</evidence>
<dbReference type="SMART" id="SM00311">
    <property type="entry name" value="PWI"/>
    <property type="match status" value="1"/>
</dbReference>
<evidence type="ECO:0000256" key="13">
    <source>
        <dbReference type="ARBA" id="ARBA00025004"/>
    </source>
</evidence>
<name>A0A8B8URR3_SACPA</name>
<comment type="similarity">
    <text evidence="3">Belongs to the SNU71 family.</text>
</comment>
<evidence type="ECO:0000256" key="3">
    <source>
        <dbReference type="ARBA" id="ARBA00005544"/>
    </source>
</evidence>
<keyword evidence="6" id="KW-0507">mRNA processing</keyword>
<keyword evidence="8" id="KW-0694">RNA-binding</keyword>
<protein>
    <recommendedName>
        <fullName evidence="4">U1 small nuclear ribonucleoprotein component SNU71</fullName>
    </recommendedName>
</protein>
<comment type="subcellular location">
    <subcellularLocation>
        <location evidence="2">Cytoplasm</location>
    </subcellularLocation>
    <subcellularLocation>
        <location evidence="1">Nucleus</location>
    </subcellularLocation>
</comment>
<comment type="function">
    <text evidence="13">Component of the U1 snRNP particle, which recognizes and binds the 5'-splice site of pre-mRNA. Together with other non-snRNP factors, U1 snRNP forms the spliceosomal commitment complex, that targets pre-mRNA to the splicing pathway.</text>
</comment>
<feature type="compositionally biased region" description="Basic and acidic residues" evidence="14">
    <location>
        <begin position="517"/>
        <end position="539"/>
    </location>
</feature>
<dbReference type="GO" id="GO:0003723">
    <property type="term" value="F:RNA binding"/>
    <property type="evidence" value="ECO:0007669"/>
    <property type="project" value="UniProtKB-KW"/>
</dbReference>
<evidence type="ECO:0000256" key="7">
    <source>
        <dbReference type="ARBA" id="ARBA00022728"/>
    </source>
</evidence>
<gene>
    <name evidence="16" type="primary">SNU71</name>
    <name evidence="16" type="ORF">SPAR_G02440</name>
</gene>
<dbReference type="Gene3D" id="1.20.1390.10">
    <property type="entry name" value="PWI domain"/>
    <property type="match status" value="1"/>
</dbReference>
<evidence type="ECO:0000256" key="5">
    <source>
        <dbReference type="ARBA" id="ARBA00022490"/>
    </source>
</evidence>
<keyword evidence="11" id="KW-0539">Nucleus</keyword>
<evidence type="ECO:0000256" key="8">
    <source>
        <dbReference type="ARBA" id="ARBA00022884"/>
    </source>
</evidence>
<feature type="compositionally biased region" description="Basic and acidic residues" evidence="14">
    <location>
        <begin position="431"/>
        <end position="445"/>
    </location>
</feature>
<reference evidence="16" key="1">
    <citation type="journal article" date="2017" name="Nat. Genet.">
        <title>Contrasting evolutionary genome dynamics between domesticated and wild yeasts.</title>
        <authorList>
            <person name="Yue J.X."/>
            <person name="Li J."/>
            <person name="Aigrain L."/>
            <person name="Hallin J."/>
            <person name="Persson K."/>
            <person name="Oliver K."/>
            <person name="Bergstrom A."/>
            <person name="Coupland P."/>
            <person name="Warringer J."/>
            <person name="Lagomarsino M.C."/>
            <person name="Fischer G."/>
            <person name="Durbin R."/>
            <person name="Liti G."/>
        </authorList>
    </citation>
    <scope>NUCLEOTIDE SEQUENCE</scope>
    <source>
        <strain evidence="16">CBS432</strain>
    </source>
</reference>
<keyword evidence="5" id="KW-0963">Cytoplasm</keyword>
<feature type="region of interest" description="Disordered" evidence="14">
    <location>
        <begin position="428"/>
        <end position="467"/>
    </location>
</feature>
<dbReference type="OrthoDB" id="6275295at2759"/>
<keyword evidence="12" id="KW-0687">Ribonucleoprotein</keyword>
<evidence type="ECO:0000256" key="6">
    <source>
        <dbReference type="ARBA" id="ARBA00022664"/>
    </source>
</evidence>
<dbReference type="GO" id="GO:0008380">
    <property type="term" value="P:RNA splicing"/>
    <property type="evidence" value="ECO:0007669"/>
    <property type="project" value="UniProtKB-KW"/>
</dbReference>
<dbReference type="GO" id="GO:0006397">
    <property type="term" value="P:mRNA processing"/>
    <property type="evidence" value="ECO:0007669"/>
    <property type="project" value="UniProtKB-KW"/>
</dbReference>
<feature type="compositionally biased region" description="Polar residues" evidence="14">
    <location>
        <begin position="83"/>
        <end position="92"/>
    </location>
</feature>
<feature type="region of interest" description="Disordered" evidence="14">
    <location>
        <begin position="60"/>
        <end position="92"/>
    </location>
</feature>
<dbReference type="VEuPathDB" id="FungiDB:SPAR_G02440"/>
<keyword evidence="9" id="KW-0175">Coiled coil</keyword>
<dbReference type="GO" id="GO:0005681">
    <property type="term" value="C:spliceosomal complex"/>
    <property type="evidence" value="ECO:0007669"/>
    <property type="project" value="UniProtKB-KW"/>
</dbReference>
<feature type="region of interest" description="Disordered" evidence="14">
    <location>
        <begin position="509"/>
        <end position="541"/>
    </location>
</feature>
<evidence type="ECO:0000256" key="2">
    <source>
        <dbReference type="ARBA" id="ARBA00004496"/>
    </source>
</evidence>
<dbReference type="GO" id="GO:0005737">
    <property type="term" value="C:cytoplasm"/>
    <property type="evidence" value="ECO:0007669"/>
    <property type="project" value="UniProtKB-SubCell"/>
</dbReference>
<dbReference type="AlphaFoldDB" id="A0A8B8URR3"/>
<dbReference type="InterPro" id="IPR057543">
    <property type="entry name" value="SNU71_N"/>
</dbReference>
<proteinExistence type="inferred from homology"/>
<dbReference type="Pfam" id="PF24826">
    <property type="entry name" value="SNU71_N"/>
    <property type="match status" value="1"/>
</dbReference>
<dbReference type="Pfam" id="PF24825">
    <property type="entry name" value="SNU71_RBD"/>
    <property type="match status" value="1"/>
</dbReference>
<evidence type="ECO:0000256" key="10">
    <source>
        <dbReference type="ARBA" id="ARBA00023187"/>
    </source>
</evidence>
<keyword evidence="7" id="KW-0747">Spliceosome</keyword>
<evidence type="ECO:0000256" key="14">
    <source>
        <dbReference type="SAM" id="MobiDB-lite"/>
    </source>
</evidence>
<dbReference type="RefSeq" id="XP_033766366.1">
    <property type="nucleotide sequence ID" value="XM_033910475.1"/>
</dbReference>
<reference evidence="16" key="2">
    <citation type="submission" date="2020-01" db="EMBL/GenBank/DDBJ databases">
        <title>Population-level Yeast Reference Genomes.</title>
        <authorList>
            <person name="Yue J.-X."/>
        </authorList>
    </citation>
    <scope>NUCLEOTIDE SEQUENCE</scope>
    <source>
        <strain evidence="16">CBS432</strain>
    </source>
</reference>
<dbReference type="GeneID" id="54630638"/>
<evidence type="ECO:0000256" key="1">
    <source>
        <dbReference type="ARBA" id="ARBA00004123"/>
    </source>
</evidence>
<feature type="region of interest" description="Disordered" evidence="14">
    <location>
        <begin position="473"/>
        <end position="492"/>
    </location>
</feature>
<feature type="compositionally biased region" description="Basic and acidic residues" evidence="14">
    <location>
        <begin position="478"/>
        <end position="492"/>
    </location>
</feature>
<feature type="domain" description="PWI" evidence="15">
    <location>
        <begin position="547"/>
        <end position="620"/>
    </location>
</feature>
<evidence type="ECO:0000259" key="15">
    <source>
        <dbReference type="SMART" id="SM00311"/>
    </source>
</evidence>
<reference evidence="16" key="3">
    <citation type="submission" date="2025-07" db="EMBL/GenBank/DDBJ databases">
        <authorList>
            <consortium name="NCBI Genome Project"/>
        </authorList>
    </citation>
    <scope>NUCLEOTIDE SEQUENCE</scope>
    <source>
        <strain evidence="16">CBS432</strain>
    </source>
</reference>
<dbReference type="KEGG" id="spao:SPAR_G02440"/>
<keyword evidence="10" id="KW-0508">mRNA splicing</keyword>
<feature type="compositionally biased region" description="Basic and acidic residues" evidence="14">
    <location>
        <begin position="69"/>
        <end position="82"/>
    </location>
</feature>
<dbReference type="InterPro" id="IPR057542">
    <property type="entry name" value="SNU71_RBD"/>
</dbReference>
<evidence type="ECO:0000256" key="12">
    <source>
        <dbReference type="ARBA" id="ARBA00023274"/>
    </source>
</evidence>
<evidence type="ECO:0000313" key="16">
    <source>
        <dbReference type="RefSeq" id="XP_033766366.1"/>
    </source>
</evidence>